<dbReference type="Proteomes" id="UP000499080">
    <property type="component" value="Unassembled WGS sequence"/>
</dbReference>
<sequence length="130" mass="14616">MHNNPLSTLTVTYILKKPDAPEEEDYGSSGCALNHNHSETDNRIYALATDCSLQRAGCCRFLSKGNTNVDQFLRIAKKATCSICRSEVRLLPQVIPRRPVASPTENVTFTLYHEYLTHGLGPICQHHQFK</sequence>
<evidence type="ECO:0000313" key="2">
    <source>
        <dbReference type="Proteomes" id="UP000499080"/>
    </source>
</evidence>
<gene>
    <name evidence="1" type="ORF">AVEN_149204_1</name>
</gene>
<protein>
    <submittedName>
        <fullName evidence="1">Uncharacterized protein</fullName>
    </submittedName>
</protein>
<proteinExistence type="predicted"/>
<evidence type="ECO:0000313" key="1">
    <source>
        <dbReference type="EMBL" id="GBM78142.1"/>
    </source>
</evidence>
<reference evidence="1 2" key="1">
    <citation type="journal article" date="2019" name="Sci. Rep.">
        <title>Orb-weaving spider Araneus ventricosus genome elucidates the spidroin gene catalogue.</title>
        <authorList>
            <person name="Kono N."/>
            <person name="Nakamura H."/>
            <person name="Ohtoshi R."/>
            <person name="Moran D.A.P."/>
            <person name="Shinohara A."/>
            <person name="Yoshida Y."/>
            <person name="Fujiwara M."/>
            <person name="Mori M."/>
            <person name="Tomita M."/>
            <person name="Arakawa K."/>
        </authorList>
    </citation>
    <scope>NUCLEOTIDE SEQUENCE [LARGE SCALE GENOMIC DNA]</scope>
</reference>
<accession>A0A4Y2ILR1</accession>
<organism evidence="1 2">
    <name type="scientific">Araneus ventricosus</name>
    <name type="common">Orbweaver spider</name>
    <name type="synonym">Epeira ventricosa</name>
    <dbReference type="NCBI Taxonomy" id="182803"/>
    <lineage>
        <taxon>Eukaryota</taxon>
        <taxon>Metazoa</taxon>
        <taxon>Ecdysozoa</taxon>
        <taxon>Arthropoda</taxon>
        <taxon>Chelicerata</taxon>
        <taxon>Arachnida</taxon>
        <taxon>Araneae</taxon>
        <taxon>Araneomorphae</taxon>
        <taxon>Entelegynae</taxon>
        <taxon>Araneoidea</taxon>
        <taxon>Araneidae</taxon>
        <taxon>Araneus</taxon>
    </lineage>
</organism>
<dbReference type="AlphaFoldDB" id="A0A4Y2ILR1"/>
<keyword evidence="2" id="KW-1185">Reference proteome</keyword>
<comment type="caution">
    <text evidence="1">The sequence shown here is derived from an EMBL/GenBank/DDBJ whole genome shotgun (WGS) entry which is preliminary data.</text>
</comment>
<name>A0A4Y2ILR1_ARAVE</name>
<dbReference type="EMBL" id="BGPR01002734">
    <property type="protein sequence ID" value="GBM78142.1"/>
    <property type="molecule type" value="Genomic_DNA"/>
</dbReference>